<evidence type="ECO:0000313" key="2">
    <source>
        <dbReference type="Proteomes" id="UP001162992"/>
    </source>
</evidence>
<name>A0ACC2AXZ2_DIPCM</name>
<gene>
    <name evidence="1" type="ORF">O6H91_18G007800</name>
</gene>
<reference evidence="2" key="1">
    <citation type="journal article" date="2024" name="Proc. Natl. Acad. Sci. U.S.A.">
        <title>Extraordinary preservation of gene collinearity over three hundred million years revealed in homosporous lycophytes.</title>
        <authorList>
            <person name="Li C."/>
            <person name="Wickell D."/>
            <person name="Kuo L.Y."/>
            <person name="Chen X."/>
            <person name="Nie B."/>
            <person name="Liao X."/>
            <person name="Peng D."/>
            <person name="Ji J."/>
            <person name="Jenkins J."/>
            <person name="Williams M."/>
            <person name="Shu S."/>
            <person name="Plott C."/>
            <person name="Barry K."/>
            <person name="Rajasekar S."/>
            <person name="Grimwood J."/>
            <person name="Han X."/>
            <person name="Sun S."/>
            <person name="Hou Z."/>
            <person name="He W."/>
            <person name="Dai G."/>
            <person name="Sun C."/>
            <person name="Schmutz J."/>
            <person name="Leebens-Mack J.H."/>
            <person name="Li F.W."/>
            <person name="Wang L."/>
        </authorList>
    </citation>
    <scope>NUCLEOTIDE SEQUENCE [LARGE SCALE GENOMIC DNA]</scope>
    <source>
        <strain evidence="2">cv. PW_Plant_1</strain>
    </source>
</reference>
<comment type="caution">
    <text evidence="1">The sequence shown here is derived from an EMBL/GenBank/DDBJ whole genome shotgun (WGS) entry which is preliminary data.</text>
</comment>
<accession>A0ACC2AXZ2</accession>
<dbReference type="Proteomes" id="UP001162992">
    <property type="component" value="Chromosome 18"/>
</dbReference>
<sequence length="285" mass="30596">MAYMFKYDTVHGNWKHSDITVKDDKTLLFGDVPVTVFNCRNPAEIPWGKSGVEYVVESSGVFTDKEKAAAHIAGGAKRVVISAPSKDAPMFVMGVNETEYTPDLSIISNASCTTNGLAPLAKVIHENFGIVEGLMTTVHSVTATQKTVDGPSLKDWRGGRGAGFNIIPSSTGAAKAVGKVLPALNGKLTGMAFRVPTADVSVVDLTVRLEKPATYAEIKAVVKEASEGKLKGILGYTEDDLVSSDLIGDTRSSIFDAKAGIALNNNFVKLVSWYDNEWGYRFVRS</sequence>
<dbReference type="EMBL" id="CM055109">
    <property type="protein sequence ID" value="KAJ7522353.1"/>
    <property type="molecule type" value="Genomic_DNA"/>
</dbReference>
<evidence type="ECO:0000313" key="1">
    <source>
        <dbReference type="EMBL" id="KAJ7522353.1"/>
    </source>
</evidence>
<proteinExistence type="predicted"/>
<organism evidence="1 2">
    <name type="scientific">Diphasiastrum complanatum</name>
    <name type="common">Issler's clubmoss</name>
    <name type="synonym">Lycopodium complanatum</name>
    <dbReference type="NCBI Taxonomy" id="34168"/>
    <lineage>
        <taxon>Eukaryota</taxon>
        <taxon>Viridiplantae</taxon>
        <taxon>Streptophyta</taxon>
        <taxon>Embryophyta</taxon>
        <taxon>Tracheophyta</taxon>
        <taxon>Lycopodiopsida</taxon>
        <taxon>Lycopodiales</taxon>
        <taxon>Lycopodiaceae</taxon>
        <taxon>Lycopodioideae</taxon>
        <taxon>Diphasiastrum</taxon>
    </lineage>
</organism>
<protein>
    <submittedName>
        <fullName evidence="1">Uncharacterized protein</fullName>
    </submittedName>
</protein>
<keyword evidence="2" id="KW-1185">Reference proteome</keyword>